<organism evidence="2">
    <name type="scientific">Arion vulgaris</name>
    <dbReference type="NCBI Taxonomy" id="1028688"/>
    <lineage>
        <taxon>Eukaryota</taxon>
        <taxon>Metazoa</taxon>
        <taxon>Spiralia</taxon>
        <taxon>Lophotrochozoa</taxon>
        <taxon>Mollusca</taxon>
        <taxon>Gastropoda</taxon>
        <taxon>Heterobranchia</taxon>
        <taxon>Euthyneura</taxon>
        <taxon>Panpulmonata</taxon>
        <taxon>Eupulmonata</taxon>
        <taxon>Stylommatophora</taxon>
        <taxon>Helicina</taxon>
        <taxon>Arionoidea</taxon>
        <taxon>Arionidae</taxon>
        <taxon>Arion</taxon>
    </lineage>
</organism>
<dbReference type="EMBL" id="HACG01007889">
    <property type="protein sequence ID" value="CEK54754.1"/>
    <property type="molecule type" value="Transcribed_RNA"/>
</dbReference>
<evidence type="ECO:0000313" key="2">
    <source>
        <dbReference type="EMBL" id="CEK54754.1"/>
    </source>
</evidence>
<accession>A0A0B6YF00</accession>
<feature type="compositionally biased region" description="Basic and acidic residues" evidence="1">
    <location>
        <begin position="54"/>
        <end position="69"/>
    </location>
</feature>
<feature type="region of interest" description="Disordered" evidence="1">
    <location>
        <begin position="269"/>
        <end position="332"/>
    </location>
</feature>
<gene>
    <name evidence="2" type="primary">ORF23570</name>
</gene>
<reference evidence="2" key="1">
    <citation type="submission" date="2014-12" db="EMBL/GenBank/DDBJ databases">
        <title>Insight into the proteome of Arion vulgaris.</title>
        <authorList>
            <person name="Aradska J."/>
            <person name="Bulat T."/>
            <person name="Smidak R."/>
            <person name="Sarate P."/>
            <person name="Gangsoo J."/>
            <person name="Sialana F."/>
            <person name="Bilban M."/>
            <person name="Lubec G."/>
        </authorList>
    </citation>
    <scope>NUCLEOTIDE SEQUENCE</scope>
    <source>
        <tissue evidence="2">Skin</tissue>
    </source>
</reference>
<dbReference type="AlphaFoldDB" id="A0A0B6YF00"/>
<name>A0A0B6YF00_9EUPU</name>
<proteinExistence type="predicted"/>
<evidence type="ECO:0000256" key="1">
    <source>
        <dbReference type="SAM" id="MobiDB-lite"/>
    </source>
</evidence>
<feature type="region of interest" description="Disordered" evidence="1">
    <location>
        <begin position="54"/>
        <end position="73"/>
    </location>
</feature>
<feature type="non-terminal residue" evidence="2">
    <location>
        <position position="332"/>
    </location>
</feature>
<protein>
    <submittedName>
        <fullName evidence="2">Uncharacterized protein</fullName>
    </submittedName>
</protein>
<sequence length="332" mass="37345">EPNPNLVSPVDVTLHLECPQSNQYCNTKFKYMPQREMIILDEQDYVTGQKRSYVDHDIKPSPKSLRTEMYDNDGSTESIKANLKTKIKARNETTNSSETLHIDAEEEESTHYIREHKQHKVYPQECHQVLIHRQDPQTGESSYLLDMDANKSNSSSSSSDTTAFVSENQFVIHFQEKSPSNHLQGMKNTGSNNQSNPQDFKVVATGYSDTVPANTVLVYTTNGNLQDRGDEGTLDHVLIQTVSDDNQMVFTHSPDFRHGEKHVNIFNSDGIPSSSSSSTHKRISAQIIRGDNISERRSSNYASELTCSDGRLEDQQNSECSIPLGDNRLADT</sequence>
<feature type="non-terminal residue" evidence="2">
    <location>
        <position position="1"/>
    </location>
</feature>